<dbReference type="OrthoDB" id="180193at2"/>
<dbReference type="RefSeq" id="WP_104421717.1">
    <property type="nucleotide sequence ID" value="NZ_PTJC01000008.1"/>
</dbReference>
<keyword evidence="4" id="KW-1185">Reference proteome</keyword>
<dbReference type="Proteomes" id="UP000237662">
    <property type="component" value="Unassembled WGS sequence"/>
</dbReference>
<dbReference type="CDD" id="cd01097">
    <property type="entry name" value="Tetrahydromethanopterin_reductase"/>
    <property type="match status" value="1"/>
</dbReference>
<feature type="domain" description="Luciferase-like" evidence="2">
    <location>
        <begin position="9"/>
        <end position="291"/>
    </location>
</feature>
<dbReference type="EMBL" id="PTJC01000008">
    <property type="protein sequence ID" value="PPK84395.1"/>
    <property type="molecule type" value="Genomic_DNA"/>
</dbReference>
<keyword evidence="1" id="KW-0560">Oxidoreductase</keyword>
<evidence type="ECO:0000313" key="4">
    <source>
        <dbReference type="Proteomes" id="UP000237662"/>
    </source>
</evidence>
<dbReference type="InterPro" id="IPR019945">
    <property type="entry name" value="F420_G6P_DH-rel"/>
</dbReference>
<dbReference type="InterPro" id="IPR036661">
    <property type="entry name" value="Luciferase-like_sf"/>
</dbReference>
<dbReference type="Pfam" id="PF00296">
    <property type="entry name" value="Bac_luciferase"/>
    <property type="match status" value="1"/>
</dbReference>
<proteinExistence type="predicted"/>
<comment type="caution">
    <text evidence="3">The sequence shown here is derived from an EMBL/GenBank/DDBJ whole genome shotgun (WGS) entry which is preliminary data.</text>
</comment>
<dbReference type="SUPFAM" id="SSF51679">
    <property type="entry name" value="Bacterial luciferase-like"/>
    <property type="match status" value="1"/>
</dbReference>
<name>A0A2S6I0V2_9BACT</name>
<organism evidence="3 4">
    <name type="scientific">Neolewinella xylanilytica</name>
    <dbReference type="NCBI Taxonomy" id="1514080"/>
    <lineage>
        <taxon>Bacteria</taxon>
        <taxon>Pseudomonadati</taxon>
        <taxon>Bacteroidota</taxon>
        <taxon>Saprospiria</taxon>
        <taxon>Saprospirales</taxon>
        <taxon>Lewinellaceae</taxon>
        <taxon>Neolewinella</taxon>
    </lineage>
</organism>
<dbReference type="InterPro" id="IPR011251">
    <property type="entry name" value="Luciferase-like_dom"/>
</dbReference>
<protein>
    <submittedName>
        <fullName evidence="3">Putative non-F420 flavinoid oxidoreductase</fullName>
    </submittedName>
</protein>
<dbReference type="PANTHER" id="PTHR43244:SF1">
    <property type="entry name" value="5,10-METHYLENETETRAHYDROMETHANOPTERIN REDUCTASE"/>
    <property type="match status" value="1"/>
</dbReference>
<dbReference type="GO" id="GO:0016705">
    <property type="term" value="F:oxidoreductase activity, acting on paired donors, with incorporation or reduction of molecular oxygen"/>
    <property type="evidence" value="ECO:0007669"/>
    <property type="project" value="InterPro"/>
</dbReference>
<evidence type="ECO:0000313" key="3">
    <source>
        <dbReference type="EMBL" id="PPK84395.1"/>
    </source>
</evidence>
<dbReference type="NCBIfam" id="TIGR03885">
    <property type="entry name" value="flavin_revert"/>
    <property type="match status" value="1"/>
</dbReference>
<dbReference type="AlphaFoldDB" id="A0A2S6I0V2"/>
<evidence type="ECO:0000256" key="1">
    <source>
        <dbReference type="ARBA" id="ARBA00023002"/>
    </source>
</evidence>
<dbReference type="PANTHER" id="PTHR43244">
    <property type="match status" value="1"/>
</dbReference>
<accession>A0A2S6I0V2</accession>
<sequence length="320" mass="36019">MASFGYQISQEQYTPRHLLQLAKQAEAAGFDEMASSDHLFPWSNAQGQSGFTWSWLGSALEATSLPCGVVTCPYERYHPVIIAQAVATLCQMYPGRFWPSFGSGEFLNEHITGNHWPEKAARNRKLAESVSIMKRLWAGERFTHRGEFITAEDVRLYTLPDEPPVAIAAAITARTAAEVAEWADGLYTVWKPHNKLDDVIDAFRNNGGEGKPIYLKVDLSCAPTREEAVELAFEQWQTNVGTSAVHGELRTPEQFESASQFIGKREVAESLRISQDPEEHVELLKKDLSLGFDKIILHNVGLNQEYFFDFYGKHVLPKLR</sequence>
<gene>
    <name evidence="3" type="ORF">CLV84_4165</name>
</gene>
<dbReference type="InterPro" id="IPR023907">
    <property type="entry name" value="Non-F420_Flavin_OxRdtase"/>
</dbReference>
<dbReference type="Gene3D" id="3.20.20.30">
    <property type="entry name" value="Luciferase-like domain"/>
    <property type="match status" value="1"/>
</dbReference>
<evidence type="ECO:0000259" key="2">
    <source>
        <dbReference type="Pfam" id="PF00296"/>
    </source>
</evidence>
<reference evidence="3 4" key="1">
    <citation type="submission" date="2018-02" db="EMBL/GenBank/DDBJ databases">
        <title>Genomic Encyclopedia of Archaeal and Bacterial Type Strains, Phase II (KMG-II): from individual species to whole genera.</title>
        <authorList>
            <person name="Goeker M."/>
        </authorList>
    </citation>
    <scope>NUCLEOTIDE SEQUENCE [LARGE SCALE GENOMIC DNA]</scope>
    <source>
        <strain evidence="3 4">DSM 29526</strain>
    </source>
</reference>
<dbReference type="InterPro" id="IPR050564">
    <property type="entry name" value="F420-G6PD/mer"/>
</dbReference>
<dbReference type="NCBIfam" id="TIGR03557">
    <property type="entry name" value="F420_G6P_family"/>
    <property type="match status" value="1"/>
</dbReference>